<dbReference type="Gene3D" id="3.40.50.1820">
    <property type="entry name" value="alpha/beta hydrolase"/>
    <property type="match status" value="1"/>
</dbReference>
<sequence>MRFLQYLTLFPIILLLTSCATAQNPATVTTWNYPFNVHYAEVNDSVRLAYVDEGTGPETLLFLHGLGSNLQAWQKTIAGLSNDYRCIALDLPGYGKSSQGDYAFGMSFFANQVAAFIESLGLKEVTLVGHSMGGQVAITLALQQPKYLKQLVLAAPAGLETFSAENRVFFATYVQPHIVRAATEAQIEANFAMNFYDMPEDARFMVEDRLEMREDSQAYHYYSEMIPRCVLGMLDEPVADRLAALDLPTLLIFGYEDQLIPNKLLHPELSVEAVGEFGQQSIQGSKLVFLNEAGHFVQWDQAQAFNNEVRAFIEKK</sequence>
<reference evidence="3 4" key="1">
    <citation type="submission" date="2019-08" db="EMBL/GenBank/DDBJ databases">
        <title>Lewinella sp. strain SSH13 Genome sequencing and assembly.</title>
        <authorList>
            <person name="Kim I."/>
        </authorList>
    </citation>
    <scope>NUCLEOTIDE SEQUENCE [LARGE SCALE GENOMIC DNA]</scope>
    <source>
        <strain evidence="3 4">SSH13</strain>
    </source>
</reference>
<feature type="chain" id="PRO_5022758284" evidence="1">
    <location>
        <begin position="23"/>
        <end position="316"/>
    </location>
</feature>
<dbReference type="PRINTS" id="PR00111">
    <property type="entry name" value="ABHYDROLASE"/>
</dbReference>
<protein>
    <submittedName>
        <fullName evidence="3">Alpha/beta hydrolase</fullName>
    </submittedName>
</protein>
<dbReference type="AlphaFoldDB" id="A0A5C7FNK3"/>
<dbReference type="GO" id="GO:0016787">
    <property type="term" value="F:hydrolase activity"/>
    <property type="evidence" value="ECO:0007669"/>
    <property type="project" value="UniProtKB-KW"/>
</dbReference>
<keyword evidence="3" id="KW-0378">Hydrolase</keyword>
<evidence type="ECO:0000256" key="1">
    <source>
        <dbReference type="SAM" id="SignalP"/>
    </source>
</evidence>
<dbReference type="RefSeq" id="WP_147930908.1">
    <property type="nucleotide sequence ID" value="NZ_VOXD01000016.1"/>
</dbReference>
<gene>
    <name evidence="3" type="ORF">FUA23_11585</name>
</gene>
<evidence type="ECO:0000313" key="3">
    <source>
        <dbReference type="EMBL" id="TXF89146.1"/>
    </source>
</evidence>
<keyword evidence="1" id="KW-0732">Signal</keyword>
<dbReference type="GO" id="GO:0016020">
    <property type="term" value="C:membrane"/>
    <property type="evidence" value="ECO:0007669"/>
    <property type="project" value="TreeGrafter"/>
</dbReference>
<dbReference type="OrthoDB" id="9799612at2"/>
<name>A0A5C7FNK3_9BACT</name>
<feature type="domain" description="AB hydrolase-1" evidence="2">
    <location>
        <begin position="59"/>
        <end position="300"/>
    </location>
</feature>
<dbReference type="EMBL" id="VOXD01000016">
    <property type="protein sequence ID" value="TXF89146.1"/>
    <property type="molecule type" value="Genomic_DNA"/>
</dbReference>
<proteinExistence type="predicted"/>
<organism evidence="3 4">
    <name type="scientific">Neolewinella aurantiaca</name>
    <dbReference type="NCBI Taxonomy" id="2602767"/>
    <lineage>
        <taxon>Bacteria</taxon>
        <taxon>Pseudomonadati</taxon>
        <taxon>Bacteroidota</taxon>
        <taxon>Saprospiria</taxon>
        <taxon>Saprospirales</taxon>
        <taxon>Lewinellaceae</taxon>
        <taxon>Neolewinella</taxon>
    </lineage>
</organism>
<accession>A0A5C7FNK3</accession>
<comment type="caution">
    <text evidence="3">The sequence shown here is derived from an EMBL/GenBank/DDBJ whole genome shotgun (WGS) entry which is preliminary data.</text>
</comment>
<evidence type="ECO:0000259" key="2">
    <source>
        <dbReference type="Pfam" id="PF00561"/>
    </source>
</evidence>
<dbReference type="SUPFAM" id="SSF53474">
    <property type="entry name" value="alpha/beta-Hydrolases"/>
    <property type="match status" value="1"/>
</dbReference>
<evidence type="ECO:0000313" key="4">
    <source>
        <dbReference type="Proteomes" id="UP000321907"/>
    </source>
</evidence>
<dbReference type="InterPro" id="IPR029058">
    <property type="entry name" value="AB_hydrolase_fold"/>
</dbReference>
<dbReference type="Pfam" id="PF00561">
    <property type="entry name" value="Abhydrolase_1"/>
    <property type="match status" value="1"/>
</dbReference>
<dbReference type="Proteomes" id="UP000321907">
    <property type="component" value="Unassembled WGS sequence"/>
</dbReference>
<dbReference type="PANTHER" id="PTHR43798">
    <property type="entry name" value="MONOACYLGLYCEROL LIPASE"/>
    <property type="match status" value="1"/>
</dbReference>
<dbReference type="PANTHER" id="PTHR43798:SF33">
    <property type="entry name" value="HYDROLASE, PUTATIVE (AFU_ORTHOLOGUE AFUA_2G14860)-RELATED"/>
    <property type="match status" value="1"/>
</dbReference>
<dbReference type="PROSITE" id="PS51257">
    <property type="entry name" value="PROKAR_LIPOPROTEIN"/>
    <property type="match status" value="1"/>
</dbReference>
<feature type="signal peptide" evidence="1">
    <location>
        <begin position="1"/>
        <end position="22"/>
    </location>
</feature>
<dbReference type="InterPro" id="IPR000073">
    <property type="entry name" value="AB_hydrolase_1"/>
</dbReference>
<dbReference type="InterPro" id="IPR050266">
    <property type="entry name" value="AB_hydrolase_sf"/>
</dbReference>
<keyword evidence="4" id="KW-1185">Reference proteome</keyword>